<organism evidence="1">
    <name type="scientific">Nothobranchius kuhntae</name>
    <name type="common">Beira killifish</name>
    <dbReference type="NCBI Taxonomy" id="321403"/>
    <lineage>
        <taxon>Eukaryota</taxon>
        <taxon>Metazoa</taxon>
        <taxon>Chordata</taxon>
        <taxon>Craniata</taxon>
        <taxon>Vertebrata</taxon>
        <taxon>Euteleostomi</taxon>
        <taxon>Actinopterygii</taxon>
        <taxon>Neopterygii</taxon>
        <taxon>Teleostei</taxon>
        <taxon>Neoteleostei</taxon>
        <taxon>Acanthomorphata</taxon>
        <taxon>Ovalentaria</taxon>
        <taxon>Atherinomorphae</taxon>
        <taxon>Cyprinodontiformes</taxon>
        <taxon>Nothobranchiidae</taxon>
        <taxon>Nothobranchius</taxon>
    </lineage>
</organism>
<reference evidence="1" key="2">
    <citation type="submission" date="2016-06" db="EMBL/GenBank/DDBJ databases">
        <title>The genome of a short-lived fish provides insights into sex chromosome evolution and the genetic control of aging.</title>
        <authorList>
            <person name="Reichwald K."/>
            <person name="Felder M."/>
            <person name="Petzold A."/>
            <person name="Koch P."/>
            <person name="Groth M."/>
            <person name="Platzer M."/>
        </authorList>
    </citation>
    <scope>NUCLEOTIDE SEQUENCE</scope>
    <source>
        <tissue evidence="1">Brain</tissue>
    </source>
</reference>
<gene>
    <name evidence="1" type="primary">Nfu_g_1_001707</name>
</gene>
<accession>A0A1A8HYQ8</accession>
<dbReference type="AlphaFoldDB" id="A0A1A8HYQ8"/>
<evidence type="ECO:0000313" key="1">
    <source>
        <dbReference type="EMBL" id="SBQ89709.1"/>
    </source>
</evidence>
<proteinExistence type="predicted"/>
<sequence length="113" mass="12440">MENSTVERDRHPVDFCGRRRGVCSTAKRRAIDTVTVGSLTELIAIEANFVPCSLHCIGDVVTMTRLGLTGSMNGPVANVTMDHLMQRPVIKSSWCHDLHHTRLFNESCSTDAG</sequence>
<dbReference type="EMBL" id="HAED01003715">
    <property type="protein sequence ID" value="SBQ89709.1"/>
    <property type="molecule type" value="Transcribed_RNA"/>
</dbReference>
<protein>
    <submittedName>
        <fullName evidence="1">Uncharacterized protein</fullName>
    </submittedName>
</protein>
<reference evidence="1" key="1">
    <citation type="submission" date="2016-05" db="EMBL/GenBank/DDBJ databases">
        <authorList>
            <person name="Lavstsen T."/>
            <person name="Jespersen J.S."/>
        </authorList>
    </citation>
    <scope>NUCLEOTIDE SEQUENCE</scope>
    <source>
        <tissue evidence="1">Brain</tissue>
    </source>
</reference>
<name>A0A1A8HYQ8_NOTKU</name>